<dbReference type="Proteomes" id="UP000298138">
    <property type="component" value="Unassembled WGS sequence"/>
</dbReference>
<evidence type="ECO:0000313" key="2">
    <source>
        <dbReference type="Proteomes" id="UP000298138"/>
    </source>
</evidence>
<evidence type="ECO:0000313" key="1">
    <source>
        <dbReference type="EMBL" id="TGZ80101.1"/>
    </source>
</evidence>
<dbReference type="InParanoid" id="A0A4S2MUA3"/>
<dbReference type="AlphaFoldDB" id="A0A4S2MUA3"/>
<reference evidence="1 2" key="1">
    <citation type="submission" date="2019-04" db="EMBL/GenBank/DDBJ databases">
        <title>Comparative genomics and transcriptomics to analyze fruiting body development in filamentous ascomycetes.</title>
        <authorList>
            <consortium name="DOE Joint Genome Institute"/>
            <person name="Lutkenhaus R."/>
            <person name="Traeger S."/>
            <person name="Breuer J."/>
            <person name="Kuo A."/>
            <person name="Lipzen A."/>
            <person name="Pangilinan J."/>
            <person name="Dilworth D."/>
            <person name="Sandor L."/>
            <person name="Poggeler S."/>
            <person name="Barry K."/>
            <person name="Grigoriev I.V."/>
            <person name="Nowrousian M."/>
        </authorList>
    </citation>
    <scope>NUCLEOTIDE SEQUENCE [LARGE SCALE GENOMIC DNA]</scope>
    <source>
        <strain evidence="1 2">CBS 389.68</strain>
    </source>
</reference>
<dbReference type="EMBL" id="ML220127">
    <property type="protein sequence ID" value="TGZ80101.1"/>
    <property type="molecule type" value="Genomic_DNA"/>
</dbReference>
<proteinExistence type="predicted"/>
<name>A0A4S2MUA3_9PEZI</name>
<keyword evidence="2" id="KW-1185">Reference proteome</keyword>
<protein>
    <submittedName>
        <fullName evidence="1">Uncharacterized protein</fullName>
    </submittedName>
</protein>
<gene>
    <name evidence="1" type="ORF">EX30DRAFT_69480</name>
</gene>
<organism evidence="1 2">
    <name type="scientific">Ascodesmis nigricans</name>
    <dbReference type="NCBI Taxonomy" id="341454"/>
    <lineage>
        <taxon>Eukaryota</taxon>
        <taxon>Fungi</taxon>
        <taxon>Dikarya</taxon>
        <taxon>Ascomycota</taxon>
        <taxon>Pezizomycotina</taxon>
        <taxon>Pezizomycetes</taxon>
        <taxon>Pezizales</taxon>
        <taxon>Ascodesmidaceae</taxon>
        <taxon>Ascodesmis</taxon>
    </lineage>
</organism>
<sequence length="120" mass="13228">MILGRAFGWQRACGLGGLDGWVRDPVGWREVRRERRRWRGGRRRAVASQDVTVSLSSSLSPRPSLQLHFCSLTHLLSLLCHSAHSHLQAHARSLLSSSCRWPPSSIGGQAAAPTRCVVHG</sequence>
<accession>A0A4S2MUA3</accession>